<dbReference type="RefSeq" id="WP_184015085.1">
    <property type="nucleotide sequence ID" value="NZ_JACHFD010000001.1"/>
</dbReference>
<feature type="domain" description="Choice-of-anchor A" evidence="1">
    <location>
        <begin position="29"/>
        <end position="273"/>
    </location>
</feature>
<evidence type="ECO:0000313" key="3">
    <source>
        <dbReference type="Proteomes" id="UP000557717"/>
    </source>
</evidence>
<comment type="caution">
    <text evidence="2">The sequence shown here is derived from an EMBL/GenBank/DDBJ whole genome shotgun (WGS) entry which is preliminary data.</text>
</comment>
<gene>
    <name evidence="2" type="ORF">HNR46_000294</name>
</gene>
<sequence>MSPVPFRGLVPTTCAFLLAQTLPGLSQNLSMVDGFNIYVLGDMTESNVDSEGRVAVAGDATLTNYGIGTAFSSNPSSAGDALVVGGSLSYYGGEVHYGNVVYGDTLSGTPSVPNGTITQDNSLAFDSISSSLIGSSIYWSGVTATGTTSNNYGGIVLYGSDSSLNVFDVTGSMLSSAWGITIDVPAGSTVLVNISGTIMDFDNMGISFASSNGSATDNQHVLYNFYEATSLSISGISVQGSVLAPLADVSFGNGNVEGQLIAGNLTGNGEAHNDPFIGNLPIVASTVPEVSTAALAGLSGLLACLRRRRA</sequence>
<dbReference type="NCBIfam" id="TIGR04215">
    <property type="entry name" value="choice_anch_A"/>
    <property type="match status" value="1"/>
</dbReference>
<protein>
    <submittedName>
        <fullName evidence="2">Choice-of-anchor A domain-containing protein</fullName>
    </submittedName>
</protein>
<dbReference type="InterPro" id="IPR026588">
    <property type="entry name" value="Choice_anch_A"/>
</dbReference>
<proteinExistence type="predicted"/>
<evidence type="ECO:0000313" key="2">
    <source>
        <dbReference type="EMBL" id="MBB5350073.1"/>
    </source>
</evidence>
<evidence type="ECO:0000259" key="1">
    <source>
        <dbReference type="Pfam" id="PF20597"/>
    </source>
</evidence>
<name>A0A840UYJ4_9BACT</name>
<dbReference type="AlphaFoldDB" id="A0A840UYJ4"/>
<accession>A0A840UYJ4</accession>
<reference evidence="2 3" key="1">
    <citation type="submission" date="2020-08" db="EMBL/GenBank/DDBJ databases">
        <title>Genomic Encyclopedia of Type Strains, Phase IV (KMG-IV): sequencing the most valuable type-strain genomes for metagenomic binning, comparative biology and taxonomic classification.</title>
        <authorList>
            <person name="Goeker M."/>
        </authorList>
    </citation>
    <scope>NUCLEOTIDE SEQUENCE [LARGE SCALE GENOMIC DNA]</scope>
    <source>
        <strain evidence="2 3">YC6886</strain>
    </source>
</reference>
<organism evidence="2 3">
    <name type="scientific">Haloferula luteola</name>
    <dbReference type="NCBI Taxonomy" id="595692"/>
    <lineage>
        <taxon>Bacteria</taxon>
        <taxon>Pseudomonadati</taxon>
        <taxon>Verrucomicrobiota</taxon>
        <taxon>Verrucomicrobiia</taxon>
        <taxon>Verrucomicrobiales</taxon>
        <taxon>Verrucomicrobiaceae</taxon>
        <taxon>Haloferula</taxon>
    </lineage>
</organism>
<dbReference type="Proteomes" id="UP000557717">
    <property type="component" value="Unassembled WGS sequence"/>
</dbReference>
<keyword evidence="3" id="KW-1185">Reference proteome</keyword>
<dbReference type="EMBL" id="JACHFD010000001">
    <property type="protein sequence ID" value="MBB5350073.1"/>
    <property type="molecule type" value="Genomic_DNA"/>
</dbReference>
<dbReference type="Pfam" id="PF20597">
    <property type="entry name" value="pAdhesive_15"/>
    <property type="match status" value="1"/>
</dbReference>